<dbReference type="Pfam" id="PF00089">
    <property type="entry name" value="Trypsin"/>
    <property type="match status" value="1"/>
</dbReference>
<reference evidence="9" key="1">
    <citation type="submission" date="2025-08" db="UniProtKB">
        <authorList>
            <consortium name="Ensembl"/>
        </authorList>
    </citation>
    <scope>IDENTIFICATION</scope>
</reference>
<dbReference type="STRING" id="30732.ENSOMEP00000017969"/>
<organism evidence="9 10">
    <name type="scientific">Oryzias melastigma</name>
    <name type="common">Marine medaka</name>
    <dbReference type="NCBI Taxonomy" id="30732"/>
    <lineage>
        <taxon>Eukaryota</taxon>
        <taxon>Metazoa</taxon>
        <taxon>Chordata</taxon>
        <taxon>Craniata</taxon>
        <taxon>Vertebrata</taxon>
        <taxon>Euteleostomi</taxon>
        <taxon>Actinopterygii</taxon>
        <taxon>Neopterygii</taxon>
        <taxon>Teleostei</taxon>
        <taxon>Neoteleostei</taxon>
        <taxon>Acanthomorphata</taxon>
        <taxon>Ovalentaria</taxon>
        <taxon>Atherinomorphae</taxon>
        <taxon>Beloniformes</taxon>
        <taxon>Adrianichthyidae</taxon>
        <taxon>Oryziinae</taxon>
        <taxon>Oryzias</taxon>
    </lineage>
</organism>
<evidence type="ECO:0000313" key="9">
    <source>
        <dbReference type="Ensembl" id="ENSOMEP00000017969.1"/>
    </source>
</evidence>
<evidence type="ECO:0000256" key="2">
    <source>
        <dbReference type="ARBA" id="ARBA00022801"/>
    </source>
</evidence>
<dbReference type="InterPro" id="IPR018114">
    <property type="entry name" value="TRYPSIN_HIS"/>
</dbReference>
<feature type="signal peptide" evidence="7">
    <location>
        <begin position="1"/>
        <end position="31"/>
    </location>
</feature>
<name>A0A3B3CLK5_ORYME</name>
<dbReference type="InterPro" id="IPR033116">
    <property type="entry name" value="TRYPSIN_SER"/>
</dbReference>
<evidence type="ECO:0000256" key="5">
    <source>
        <dbReference type="RuleBase" id="RU363034"/>
    </source>
</evidence>
<dbReference type="InterPro" id="IPR001254">
    <property type="entry name" value="Trypsin_dom"/>
</dbReference>
<evidence type="ECO:0000313" key="10">
    <source>
        <dbReference type="Proteomes" id="UP000261560"/>
    </source>
</evidence>
<keyword evidence="10" id="KW-1185">Reference proteome</keyword>
<dbReference type="FunFam" id="2.40.10.10:FF:000057">
    <property type="entry name" value="Zgc:100868"/>
    <property type="match status" value="1"/>
</dbReference>
<dbReference type="PRINTS" id="PR00722">
    <property type="entry name" value="CHYMOTRYPSIN"/>
</dbReference>
<dbReference type="Proteomes" id="UP000261560">
    <property type="component" value="Unplaced"/>
</dbReference>
<proteinExistence type="predicted"/>
<dbReference type="GeneTree" id="ENSGT00940000163852"/>
<feature type="region of interest" description="Disordered" evidence="6">
    <location>
        <begin position="280"/>
        <end position="300"/>
    </location>
</feature>
<dbReference type="PROSITE" id="PS50240">
    <property type="entry name" value="TRYPSIN_DOM"/>
    <property type="match status" value="1"/>
</dbReference>
<feature type="chain" id="PRO_5017258920" evidence="7">
    <location>
        <begin position="32"/>
        <end position="406"/>
    </location>
</feature>
<protein>
    <submittedName>
        <fullName evidence="9">Si:dkey-32n7.7</fullName>
    </submittedName>
</protein>
<evidence type="ECO:0000256" key="4">
    <source>
        <dbReference type="ARBA" id="ARBA00023157"/>
    </source>
</evidence>
<accession>A0A3B3CLK5</accession>
<keyword evidence="7" id="KW-0732">Signal</keyword>
<dbReference type="SUPFAM" id="SSF50494">
    <property type="entry name" value="Trypsin-like serine proteases"/>
    <property type="match status" value="1"/>
</dbReference>
<evidence type="ECO:0000259" key="8">
    <source>
        <dbReference type="PROSITE" id="PS50240"/>
    </source>
</evidence>
<sequence length="406" mass="43556">TELDGPLVALLLLHLCGIAPLNPKIVGGADAAPGSWPWQVSLQLYGKHLCGGSLINKEWVLTAAHCVVGTNKFLVSLGHQNLQGKNPNKVSRRVAAKIVHPDFGGRTLDNDIALLRLSSPVTFTHYIRPVCLAASGSVFNNGTGSWVTGWGNVKEGELLPFPQTLQEVAVPVIGNRQCGCLYGVDGINITSNMICAGVLGGGKDACQGDSGGPMVTKLGSVWIQSGIVSFGVGCARPNLPGVYSRVSRYQAWIKSHISDHEPGFVQFPSMEPDLDNNYTCPGLSPATTPPVTSPSSGDEDLSAQLTVASNPIGNNKISLKKAKHMKHQVEISFKLMLSSEKNGLNLRFAFQNGFINRADRGSPTFTILTVCRVAFNSPLSKKRLQSKLNRKENKKTGLTFIMVNFV</sequence>
<dbReference type="GO" id="GO:0004252">
    <property type="term" value="F:serine-type endopeptidase activity"/>
    <property type="evidence" value="ECO:0007669"/>
    <property type="project" value="InterPro"/>
</dbReference>
<evidence type="ECO:0000256" key="7">
    <source>
        <dbReference type="SAM" id="SignalP"/>
    </source>
</evidence>
<dbReference type="PaxDb" id="30732-ENSOMEP00000017969"/>
<evidence type="ECO:0000256" key="1">
    <source>
        <dbReference type="ARBA" id="ARBA00022670"/>
    </source>
</evidence>
<dbReference type="SMART" id="SM00020">
    <property type="entry name" value="Tryp_SPc"/>
    <property type="match status" value="1"/>
</dbReference>
<keyword evidence="2 5" id="KW-0378">Hydrolase</keyword>
<dbReference type="GO" id="GO:0006508">
    <property type="term" value="P:proteolysis"/>
    <property type="evidence" value="ECO:0007669"/>
    <property type="project" value="UniProtKB-KW"/>
</dbReference>
<dbReference type="PROSITE" id="PS00134">
    <property type="entry name" value="TRYPSIN_HIS"/>
    <property type="match status" value="1"/>
</dbReference>
<dbReference type="AlphaFoldDB" id="A0A3B3CLK5"/>
<feature type="domain" description="Peptidase S1" evidence="8">
    <location>
        <begin position="25"/>
        <end position="258"/>
    </location>
</feature>
<dbReference type="Gene3D" id="2.40.10.10">
    <property type="entry name" value="Trypsin-like serine proteases"/>
    <property type="match status" value="1"/>
</dbReference>
<keyword evidence="3 5" id="KW-0720">Serine protease</keyword>
<evidence type="ECO:0000256" key="6">
    <source>
        <dbReference type="SAM" id="MobiDB-lite"/>
    </source>
</evidence>
<dbReference type="InterPro" id="IPR001314">
    <property type="entry name" value="Peptidase_S1A"/>
</dbReference>
<keyword evidence="4" id="KW-1015">Disulfide bond</keyword>
<evidence type="ECO:0000256" key="3">
    <source>
        <dbReference type="ARBA" id="ARBA00022825"/>
    </source>
</evidence>
<dbReference type="Ensembl" id="ENSOMET00000035050.1">
    <property type="protein sequence ID" value="ENSOMEP00000017969.1"/>
    <property type="gene ID" value="ENSOMEG00000019924.1"/>
</dbReference>
<keyword evidence="1 5" id="KW-0645">Protease</keyword>
<dbReference type="PANTHER" id="PTHR24252">
    <property type="entry name" value="ACROSIN-RELATED"/>
    <property type="match status" value="1"/>
</dbReference>
<dbReference type="InterPro" id="IPR043504">
    <property type="entry name" value="Peptidase_S1_PA_chymotrypsin"/>
</dbReference>
<reference evidence="9" key="2">
    <citation type="submission" date="2025-09" db="UniProtKB">
        <authorList>
            <consortium name="Ensembl"/>
        </authorList>
    </citation>
    <scope>IDENTIFICATION</scope>
</reference>
<dbReference type="CDD" id="cd00190">
    <property type="entry name" value="Tryp_SPc"/>
    <property type="match status" value="1"/>
</dbReference>
<dbReference type="PANTHER" id="PTHR24252:SF7">
    <property type="entry name" value="HYALIN"/>
    <property type="match status" value="1"/>
</dbReference>
<dbReference type="PROSITE" id="PS00135">
    <property type="entry name" value="TRYPSIN_SER"/>
    <property type="match status" value="1"/>
</dbReference>
<dbReference type="InterPro" id="IPR009003">
    <property type="entry name" value="Peptidase_S1_PA"/>
</dbReference>